<evidence type="ECO:0000313" key="5">
    <source>
        <dbReference type="Proteomes" id="UP000438120"/>
    </source>
</evidence>
<keyword evidence="5" id="KW-1185">Reference proteome</keyword>
<dbReference type="Pfam" id="PF13240">
    <property type="entry name" value="Zn_Ribbon_1"/>
    <property type="match status" value="1"/>
</dbReference>
<evidence type="ECO:0000256" key="1">
    <source>
        <dbReference type="SAM" id="MobiDB-lite"/>
    </source>
</evidence>
<feature type="transmembrane region" description="Helical" evidence="2">
    <location>
        <begin position="225"/>
        <end position="256"/>
    </location>
</feature>
<keyword evidence="2" id="KW-0472">Membrane</keyword>
<sequence>MKICPNCGSSMDEETNFCTKCGTDLRNVAPSVQGNEAAPEANLAAQEEPVQENATPEQTATDVQNRPATTRAEAKQQSITASQLTNAAANQLSNAANYAKENFNFDAANMWQWFVNSWKHPFADQEAERWYGWVTLLVEDFLLGLGLYIFEQRSARGFDSTWNSNVANSTSGATFSVVFEMIIFLALIELCWIFACFISYKVIYNKKRDLLDLTNHIVQTSNLNAIFVVIYFLSMMFTSTTGGVLPILMLVLIEIFFSKAITVSLLGDNGEAHDKFYGYILFLAIQGITTLILIMVIGSSVISQIKSYLGSSFWSMFE</sequence>
<protein>
    <submittedName>
        <fullName evidence="4">Zinc ribbon domain-containing protein</fullName>
    </submittedName>
</protein>
<feature type="compositionally biased region" description="Polar residues" evidence="1">
    <location>
        <begin position="52"/>
        <end position="68"/>
    </location>
</feature>
<reference evidence="4 5" key="1">
    <citation type="submission" date="2019-08" db="EMBL/GenBank/DDBJ databases">
        <title>In-depth cultivation of the pig gut microbiome towards novel bacterial diversity and tailored functional studies.</title>
        <authorList>
            <person name="Wylensek D."/>
            <person name="Hitch T.C.A."/>
            <person name="Clavel T."/>
        </authorList>
    </citation>
    <scope>NUCLEOTIDE SEQUENCE [LARGE SCALE GENOMIC DNA]</scope>
    <source>
        <strain evidence="4 5">Bifido-178-WT-2B</strain>
    </source>
</reference>
<proteinExistence type="predicted"/>
<accession>A0A6A8MGL5</accession>
<dbReference type="InterPro" id="IPR046481">
    <property type="entry name" value="DUF6574"/>
</dbReference>
<dbReference type="EMBL" id="VUMX01000069">
    <property type="protein sequence ID" value="MST87984.1"/>
    <property type="molecule type" value="Genomic_DNA"/>
</dbReference>
<feature type="region of interest" description="Disordered" evidence="1">
    <location>
        <begin position="35"/>
        <end position="71"/>
    </location>
</feature>
<evidence type="ECO:0000259" key="3">
    <source>
        <dbReference type="Pfam" id="PF13240"/>
    </source>
</evidence>
<organism evidence="4 5">
    <name type="scientific">Lactobacillus porci</name>
    <dbReference type="NCBI Taxonomy" id="2012477"/>
    <lineage>
        <taxon>Bacteria</taxon>
        <taxon>Bacillati</taxon>
        <taxon>Bacillota</taxon>
        <taxon>Bacilli</taxon>
        <taxon>Lactobacillales</taxon>
        <taxon>Lactobacillaceae</taxon>
        <taxon>Lactobacillus</taxon>
    </lineage>
</organism>
<comment type="caution">
    <text evidence="4">The sequence shown here is derived from an EMBL/GenBank/DDBJ whole genome shotgun (WGS) entry which is preliminary data.</text>
</comment>
<name>A0A6A8MGL5_9LACO</name>
<dbReference type="OrthoDB" id="2295373at2"/>
<dbReference type="RefSeq" id="WP_154549571.1">
    <property type="nucleotide sequence ID" value="NZ_VUMX01000069.1"/>
</dbReference>
<keyword evidence="2" id="KW-1133">Transmembrane helix</keyword>
<evidence type="ECO:0000256" key="2">
    <source>
        <dbReference type="SAM" id="Phobius"/>
    </source>
</evidence>
<dbReference type="Proteomes" id="UP000438120">
    <property type="component" value="Unassembled WGS sequence"/>
</dbReference>
<dbReference type="AlphaFoldDB" id="A0A6A8MGL5"/>
<feature type="transmembrane region" description="Helical" evidence="2">
    <location>
        <begin position="276"/>
        <end position="297"/>
    </location>
</feature>
<feature type="transmembrane region" description="Helical" evidence="2">
    <location>
        <begin position="181"/>
        <end position="204"/>
    </location>
</feature>
<dbReference type="InterPro" id="IPR026870">
    <property type="entry name" value="Zinc_ribbon_dom"/>
</dbReference>
<dbReference type="Pfam" id="PF20214">
    <property type="entry name" value="DUF6574"/>
    <property type="match status" value="1"/>
</dbReference>
<gene>
    <name evidence="4" type="ORF">FYJ62_10480</name>
</gene>
<keyword evidence="2" id="KW-0812">Transmembrane</keyword>
<evidence type="ECO:0000313" key="4">
    <source>
        <dbReference type="EMBL" id="MST87984.1"/>
    </source>
</evidence>
<feature type="domain" description="Zinc-ribbon" evidence="3">
    <location>
        <begin position="4"/>
        <end position="25"/>
    </location>
</feature>